<gene>
    <name evidence="1" type="ORF">SAMN02745131_00044</name>
</gene>
<evidence type="ECO:0000313" key="2">
    <source>
        <dbReference type="Proteomes" id="UP000184048"/>
    </source>
</evidence>
<dbReference type="STRING" id="1121884.SAMN02745131_00044"/>
<dbReference type="AlphaFoldDB" id="A0A1M4SAU4"/>
<protein>
    <submittedName>
        <fullName evidence="1">Uncharacterized protein</fullName>
    </submittedName>
</protein>
<proteinExistence type="predicted"/>
<dbReference type="OrthoDB" id="676972at2"/>
<reference evidence="1 2" key="1">
    <citation type="submission" date="2016-11" db="EMBL/GenBank/DDBJ databases">
        <authorList>
            <person name="Jaros S."/>
            <person name="Januszkiewicz K."/>
            <person name="Wedrychowicz H."/>
        </authorList>
    </citation>
    <scope>NUCLEOTIDE SEQUENCE [LARGE SCALE GENOMIC DNA]</scope>
    <source>
        <strain evidence="1 2">DSM 18119</strain>
    </source>
</reference>
<accession>A0A1M4SAU4</accession>
<dbReference type="EMBL" id="FQUU01000001">
    <property type="protein sequence ID" value="SHE29344.1"/>
    <property type="molecule type" value="Genomic_DNA"/>
</dbReference>
<dbReference type="RefSeq" id="WP_072833233.1">
    <property type="nucleotide sequence ID" value="NZ_FQUU01000001.1"/>
</dbReference>
<dbReference type="Proteomes" id="UP000184048">
    <property type="component" value="Unassembled WGS sequence"/>
</dbReference>
<keyword evidence="2" id="KW-1185">Reference proteome</keyword>
<name>A0A1M4SAU4_9BACT</name>
<sequence length="83" mass="9760">MTLDDFNEQDEIQQAETLLNYGVLVAERVYKDFTIFLYQINIFYAEVFYNNSFCMIQGFRGFAETSALEPYLEEIDITSLQDC</sequence>
<evidence type="ECO:0000313" key="1">
    <source>
        <dbReference type="EMBL" id="SHE29344.1"/>
    </source>
</evidence>
<organism evidence="1 2">
    <name type="scientific">Flavisolibacter ginsengisoli DSM 18119</name>
    <dbReference type="NCBI Taxonomy" id="1121884"/>
    <lineage>
        <taxon>Bacteria</taxon>
        <taxon>Pseudomonadati</taxon>
        <taxon>Bacteroidota</taxon>
        <taxon>Chitinophagia</taxon>
        <taxon>Chitinophagales</taxon>
        <taxon>Chitinophagaceae</taxon>
        <taxon>Flavisolibacter</taxon>
    </lineage>
</organism>